<keyword evidence="2" id="KW-0472">Membrane</keyword>
<dbReference type="SUPFAM" id="SSF101967">
    <property type="entry name" value="Adhesin YadA, collagen-binding domain"/>
    <property type="match status" value="1"/>
</dbReference>
<dbReference type="AlphaFoldDB" id="A0A7H1C4V4"/>
<organism evidence="4 5">
    <name type="scientific">Mannheimia bovis</name>
    <dbReference type="NCBI Taxonomy" id="2770636"/>
    <lineage>
        <taxon>Bacteria</taxon>
        <taxon>Pseudomonadati</taxon>
        <taxon>Pseudomonadota</taxon>
        <taxon>Gammaproteobacteria</taxon>
        <taxon>Pasteurellales</taxon>
        <taxon>Pasteurellaceae</taxon>
        <taxon>Mannheimia</taxon>
    </lineage>
</organism>
<dbReference type="InterPro" id="IPR011049">
    <property type="entry name" value="Serralysin-like_metalloprot_C"/>
</dbReference>
<sequence length="517" mass="50742">MNKIYRVIWNNATHCWQAVSELTKGHCKSSSSKTSVKEQIKELLPATISFSLTAFALQTFILFGAMPINDAYAAQTQGTCVQSTKFSLGPVNITGITATSFNNAMNNPTFVAIGGCISSDLSPTVNGRNSIAIGPESKVRGVDGYAMGTGAVVEIDGQDNNAKADAIALGNKTYAKGQGAVALGGAYSGTGSGARAEGTNAIAIGHQAVSSHNNSIALGSSSKTGIGETTSNLSYTNSQNTTQTISFAGNTIHGVISVGNSANNIYRQIQNVAAGRISSSSTDAINGSQLHAVQTMAQEGINTSRSALSTANAAQATAQTAQNIANSAASAASNAQITANAASTAASNAQTKAEAASTAAQAAQTTANNASTAAAAASTAASNAQTTANNAQAKAEAASTSAQAAQTTANNASTAAAAASTAASNAQTTANNAQAKAEAASTSAQAAQTTANNASTAAAAASTAASNAQTTANNAQAKAEAASTSAQAAQTTANNASTAAVAASTAASDAQITANAA</sequence>
<dbReference type="Pfam" id="PF13018">
    <property type="entry name" value="ESPR"/>
    <property type="match status" value="1"/>
</dbReference>
<dbReference type="Proteomes" id="UP000576260">
    <property type="component" value="Chromosome"/>
</dbReference>
<dbReference type="EMBL" id="CP061280">
    <property type="protein sequence ID" value="QNS16009.1"/>
    <property type="molecule type" value="Genomic_DNA"/>
</dbReference>
<dbReference type="Gene3D" id="2.150.10.10">
    <property type="entry name" value="Serralysin-like metalloprotease, C-terminal"/>
    <property type="match status" value="2"/>
</dbReference>
<evidence type="ECO:0000259" key="3">
    <source>
        <dbReference type="Pfam" id="PF13018"/>
    </source>
</evidence>
<feature type="compositionally biased region" description="Low complexity" evidence="1">
    <location>
        <begin position="477"/>
        <end position="508"/>
    </location>
</feature>
<keyword evidence="5" id="KW-1185">Reference proteome</keyword>
<reference evidence="4 5" key="1">
    <citation type="submission" date="2020-09" db="EMBL/GenBank/DDBJ databases">
        <title>Mannheimia bovis sp.nov., isolated from a cow.</title>
        <authorList>
            <person name="Li F."/>
        </authorList>
    </citation>
    <scope>NUCLEOTIDE SEQUENCE [LARGE SCALE GENOMIC DNA]</scope>
    <source>
        <strain evidence="4 5">ZY190616</strain>
    </source>
</reference>
<protein>
    <recommendedName>
        <fullName evidence="3">ESPR domain-containing protein</fullName>
    </recommendedName>
</protein>
<feature type="region of interest" description="Disordered" evidence="1">
    <location>
        <begin position="477"/>
        <end position="517"/>
    </location>
</feature>
<evidence type="ECO:0000256" key="2">
    <source>
        <dbReference type="SAM" id="Phobius"/>
    </source>
</evidence>
<evidence type="ECO:0000256" key="1">
    <source>
        <dbReference type="SAM" id="MobiDB-lite"/>
    </source>
</evidence>
<accession>A0A7H1C4V4</accession>
<dbReference type="RefSeq" id="WP_188157505.1">
    <property type="nucleotide sequence ID" value="NZ_CP061280.1"/>
</dbReference>
<evidence type="ECO:0000313" key="4">
    <source>
        <dbReference type="EMBL" id="QNS16009.1"/>
    </source>
</evidence>
<proteinExistence type="predicted"/>
<dbReference type="InterPro" id="IPR024973">
    <property type="entry name" value="ESPR"/>
</dbReference>
<evidence type="ECO:0000313" key="5">
    <source>
        <dbReference type="Proteomes" id="UP000576260"/>
    </source>
</evidence>
<gene>
    <name evidence="4" type="ORF">ICJ55_04595</name>
</gene>
<feature type="domain" description="ESPR" evidence="3">
    <location>
        <begin position="1"/>
        <end position="37"/>
    </location>
</feature>
<keyword evidence="2" id="KW-1133">Transmembrane helix</keyword>
<feature type="transmembrane region" description="Helical" evidence="2">
    <location>
        <begin position="43"/>
        <end position="66"/>
    </location>
</feature>
<keyword evidence="2" id="KW-0812">Transmembrane</keyword>
<name>A0A7H1C4V4_9PAST</name>
<dbReference type="KEGG" id="mbos:ICJ55_04595"/>